<dbReference type="FunFam" id="3.30.300.20:FF:000001">
    <property type="entry name" value="30S ribosomal protein S3"/>
    <property type="match status" value="1"/>
</dbReference>
<dbReference type="InterPro" id="IPR005704">
    <property type="entry name" value="Ribosomal_uS3_bac-typ"/>
</dbReference>
<organism evidence="11 12">
    <name type="scientific">Candidatus Uhrbacteria bacterium RIFCSPHIGHO2_12_FULL_54_23</name>
    <dbReference type="NCBI Taxonomy" id="1802397"/>
    <lineage>
        <taxon>Bacteria</taxon>
        <taxon>Candidatus Uhriibacteriota</taxon>
    </lineage>
</organism>
<dbReference type="Pfam" id="PF07650">
    <property type="entry name" value="KH_2"/>
    <property type="match status" value="1"/>
</dbReference>
<comment type="caution">
    <text evidence="11">The sequence shown here is derived from an EMBL/GenBank/DDBJ whole genome shotgun (WGS) entry which is preliminary data.</text>
</comment>
<evidence type="ECO:0000256" key="8">
    <source>
        <dbReference type="HAMAP-Rule" id="MF_01309"/>
    </source>
</evidence>
<dbReference type="GO" id="GO:0019843">
    <property type="term" value="F:rRNA binding"/>
    <property type="evidence" value="ECO:0007669"/>
    <property type="project" value="UniProtKB-UniRule"/>
</dbReference>
<dbReference type="SUPFAM" id="SSF54821">
    <property type="entry name" value="Ribosomal protein S3 C-terminal domain"/>
    <property type="match status" value="1"/>
</dbReference>
<dbReference type="PANTHER" id="PTHR11760:SF19">
    <property type="entry name" value="SMALL RIBOSOMAL SUBUNIT PROTEIN US3C"/>
    <property type="match status" value="1"/>
</dbReference>
<proteinExistence type="inferred from homology"/>
<evidence type="ECO:0000256" key="1">
    <source>
        <dbReference type="ARBA" id="ARBA00010761"/>
    </source>
</evidence>
<dbReference type="InterPro" id="IPR018280">
    <property type="entry name" value="Ribosomal_uS3_CS"/>
</dbReference>
<dbReference type="Pfam" id="PF00189">
    <property type="entry name" value="Ribosomal_S3_C"/>
    <property type="match status" value="1"/>
</dbReference>
<comment type="subunit">
    <text evidence="8">Part of the 30S ribosomal subunit. Forms a tight complex with proteins S10 and S14.</text>
</comment>
<dbReference type="InterPro" id="IPR004044">
    <property type="entry name" value="KH_dom_type_2"/>
</dbReference>
<dbReference type="PROSITE" id="PS50823">
    <property type="entry name" value="KH_TYPE_2"/>
    <property type="match status" value="1"/>
</dbReference>
<dbReference type="PANTHER" id="PTHR11760">
    <property type="entry name" value="30S/40S RIBOSOMAL PROTEIN S3"/>
    <property type="match status" value="1"/>
</dbReference>
<evidence type="ECO:0000256" key="2">
    <source>
        <dbReference type="ARBA" id="ARBA00022730"/>
    </source>
</evidence>
<feature type="domain" description="KH type-2" evidence="10">
    <location>
        <begin position="39"/>
        <end position="111"/>
    </location>
</feature>
<dbReference type="Proteomes" id="UP000176604">
    <property type="component" value="Unassembled WGS sequence"/>
</dbReference>
<keyword evidence="4 8" id="KW-0689">Ribosomal protein</keyword>
<dbReference type="GO" id="GO:0022627">
    <property type="term" value="C:cytosolic small ribosomal subunit"/>
    <property type="evidence" value="ECO:0007669"/>
    <property type="project" value="TreeGrafter"/>
</dbReference>
<dbReference type="GO" id="GO:0003735">
    <property type="term" value="F:structural constituent of ribosome"/>
    <property type="evidence" value="ECO:0007669"/>
    <property type="project" value="InterPro"/>
</dbReference>
<dbReference type="PROSITE" id="PS00548">
    <property type="entry name" value="RIBOSOMAL_S3"/>
    <property type="match status" value="1"/>
</dbReference>
<accession>A0A1F7UJU1</accession>
<dbReference type="HAMAP" id="MF_01309_B">
    <property type="entry name" value="Ribosomal_uS3_B"/>
    <property type="match status" value="1"/>
</dbReference>
<dbReference type="InterPro" id="IPR009019">
    <property type="entry name" value="KH_sf_prok-type"/>
</dbReference>
<evidence type="ECO:0000313" key="12">
    <source>
        <dbReference type="Proteomes" id="UP000176604"/>
    </source>
</evidence>
<keyword evidence="3 8" id="KW-0694">RNA-binding</keyword>
<evidence type="ECO:0000313" key="11">
    <source>
        <dbReference type="EMBL" id="OGL77977.1"/>
    </source>
</evidence>
<sequence>MGQKVHPRAFRLGTTSTWDSKWFARGRNYAALLKQDVEVRTYLRRKFRDASLAQVEIERGANSVTVTVVTGKPGVIIGRGGSGVDELRKDLERRFFRVKGTKLNLSIKEAEHPQRNAQIVAVALAQEIERRMPFRRAMKRAIEQVMKAGALGVKIQMGGRLGGAEIARDETLSQGKIPLHTLRANIEYARTAAVTTYGTVGVKVWVNHGEVFSKVDETKSKQQ</sequence>
<evidence type="ECO:0000256" key="9">
    <source>
        <dbReference type="RuleBase" id="RU003624"/>
    </source>
</evidence>
<evidence type="ECO:0000256" key="4">
    <source>
        <dbReference type="ARBA" id="ARBA00022980"/>
    </source>
</evidence>
<dbReference type="STRING" id="1802397.A3J43_02560"/>
<reference evidence="11 12" key="1">
    <citation type="journal article" date="2016" name="Nat. Commun.">
        <title>Thousands of microbial genomes shed light on interconnected biogeochemical processes in an aquifer system.</title>
        <authorList>
            <person name="Anantharaman K."/>
            <person name="Brown C.T."/>
            <person name="Hug L.A."/>
            <person name="Sharon I."/>
            <person name="Castelle C.J."/>
            <person name="Probst A.J."/>
            <person name="Thomas B.C."/>
            <person name="Singh A."/>
            <person name="Wilkins M.J."/>
            <person name="Karaoz U."/>
            <person name="Brodie E.L."/>
            <person name="Williams K.H."/>
            <person name="Hubbard S.S."/>
            <person name="Banfield J.F."/>
        </authorList>
    </citation>
    <scope>NUCLEOTIDE SEQUENCE [LARGE SCALE GENOMIC DNA]</scope>
</reference>
<evidence type="ECO:0000256" key="7">
    <source>
        <dbReference type="ARBA" id="ARBA00035257"/>
    </source>
</evidence>
<dbReference type="GO" id="GO:0003729">
    <property type="term" value="F:mRNA binding"/>
    <property type="evidence" value="ECO:0007669"/>
    <property type="project" value="UniProtKB-UniRule"/>
</dbReference>
<keyword evidence="5 8" id="KW-0687">Ribonucleoprotein</keyword>
<dbReference type="NCBIfam" id="TIGR01009">
    <property type="entry name" value="rpsC_bact"/>
    <property type="match status" value="1"/>
</dbReference>
<evidence type="ECO:0000256" key="6">
    <source>
        <dbReference type="ARBA" id="ARBA00024998"/>
    </source>
</evidence>
<gene>
    <name evidence="8" type="primary">rpsC</name>
    <name evidence="11" type="ORF">A3J43_02560</name>
</gene>
<dbReference type="InterPro" id="IPR036419">
    <property type="entry name" value="Ribosomal_S3_C_sf"/>
</dbReference>
<dbReference type="InterPro" id="IPR004087">
    <property type="entry name" value="KH_dom"/>
</dbReference>
<evidence type="ECO:0000256" key="5">
    <source>
        <dbReference type="ARBA" id="ARBA00023274"/>
    </source>
</evidence>
<dbReference type="EMBL" id="MGEF01000046">
    <property type="protein sequence ID" value="OGL77977.1"/>
    <property type="molecule type" value="Genomic_DNA"/>
</dbReference>
<dbReference type="InterPro" id="IPR001351">
    <property type="entry name" value="Ribosomal_uS3_C"/>
</dbReference>
<protein>
    <recommendedName>
        <fullName evidence="7 8">Small ribosomal subunit protein uS3</fullName>
    </recommendedName>
</protein>
<comment type="similarity">
    <text evidence="1 8 9">Belongs to the universal ribosomal protein uS3 family.</text>
</comment>
<dbReference type="InterPro" id="IPR057258">
    <property type="entry name" value="Ribosomal_uS3"/>
</dbReference>
<evidence type="ECO:0000256" key="3">
    <source>
        <dbReference type="ARBA" id="ARBA00022884"/>
    </source>
</evidence>
<dbReference type="InterPro" id="IPR015946">
    <property type="entry name" value="KH_dom-like_a/b"/>
</dbReference>
<dbReference type="GO" id="GO:0006412">
    <property type="term" value="P:translation"/>
    <property type="evidence" value="ECO:0007669"/>
    <property type="project" value="UniProtKB-UniRule"/>
</dbReference>
<evidence type="ECO:0000259" key="10">
    <source>
        <dbReference type="PROSITE" id="PS50823"/>
    </source>
</evidence>
<keyword evidence="2 8" id="KW-0699">rRNA-binding</keyword>
<comment type="function">
    <text evidence="6 8">Binds the lower part of the 30S subunit head. Binds mRNA in the 70S ribosome, positioning it for translation.</text>
</comment>
<dbReference type="Gene3D" id="3.30.300.20">
    <property type="match status" value="1"/>
</dbReference>
<dbReference type="CDD" id="cd02412">
    <property type="entry name" value="KH-II_30S_S3"/>
    <property type="match status" value="1"/>
</dbReference>
<dbReference type="AlphaFoldDB" id="A0A1F7UJU1"/>
<name>A0A1F7UJU1_9BACT</name>
<dbReference type="Gene3D" id="3.30.1140.32">
    <property type="entry name" value="Ribosomal protein S3, C-terminal domain"/>
    <property type="match status" value="1"/>
</dbReference>
<dbReference type="SUPFAM" id="SSF54814">
    <property type="entry name" value="Prokaryotic type KH domain (KH-domain type II)"/>
    <property type="match status" value="1"/>
</dbReference>
<dbReference type="SMART" id="SM00322">
    <property type="entry name" value="KH"/>
    <property type="match status" value="1"/>
</dbReference>